<keyword evidence="3" id="KW-1185">Reference proteome</keyword>
<feature type="transmembrane region" description="Helical" evidence="1">
    <location>
        <begin position="30"/>
        <end position="48"/>
    </location>
</feature>
<protein>
    <recommendedName>
        <fullName evidence="4">Integral membrane protein</fullName>
    </recommendedName>
</protein>
<feature type="transmembrane region" description="Helical" evidence="1">
    <location>
        <begin position="122"/>
        <end position="142"/>
    </location>
</feature>
<gene>
    <name evidence="2" type="ORF">CLV72_104263</name>
</gene>
<proteinExistence type="predicted"/>
<accession>A0A2T0Q4F7</accession>
<dbReference type="EMBL" id="PVZC01000004">
    <property type="protein sequence ID" value="PRX98684.1"/>
    <property type="molecule type" value="Genomic_DNA"/>
</dbReference>
<evidence type="ECO:0008006" key="4">
    <source>
        <dbReference type="Google" id="ProtNLM"/>
    </source>
</evidence>
<keyword evidence="1" id="KW-1133">Transmembrane helix</keyword>
<feature type="transmembrane region" description="Helical" evidence="1">
    <location>
        <begin position="60"/>
        <end position="81"/>
    </location>
</feature>
<evidence type="ECO:0000256" key="1">
    <source>
        <dbReference type="SAM" id="Phobius"/>
    </source>
</evidence>
<reference evidence="2 3" key="1">
    <citation type="submission" date="2018-03" db="EMBL/GenBank/DDBJ databases">
        <title>Genomic Encyclopedia of Archaeal and Bacterial Type Strains, Phase II (KMG-II): from individual species to whole genera.</title>
        <authorList>
            <person name="Goeker M."/>
        </authorList>
    </citation>
    <scope>NUCLEOTIDE SEQUENCE [LARGE SCALE GENOMIC DNA]</scope>
    <source>
        <strain evidence="2 3">DSM 45601</strain>
    </source>
</reference>
<evidence type="ECO:0000313" key="2">
    <source>
        <dbReference type="EMBL" id="PRX98684.1"/>
    </source>
</evidence>
<evidence type="ECO:0000313" key="3">
    <source>
        <dbReference type="Proteomes" id="UP000237846"/>
    </source>
</evidence>
<dbReference type="AlphaFoldDB" id="A0A2T0Q4F7"/>
<dbReference type="Proteomes" id="UP000237846">
    <property type="component" value="Unassembled WGS sequence"/>
</dbReference>
<feature type="transmembrane region" description="Helical" evidence="1">
    <location>
        <begin position="88"/>
        <end position="110"/>
    </location>
</feature>
<organism evidence="2 3">
    <name type="scientific">Allonocardiopsis opalescens</name>
    <dbReference type="NCBI Taxonomy" id="1144618"/>
    <lineage>
        <taxon>Bacteria</taxon>
        <taxon>Bacillati</taxon>
        <taxon>Actinomycetota</taxon>
        <taxon>Actinomycetes</taxon>
        <taxon>Streptosporangiales</taxon>
        <taxon>Allonocardiopsis</taxon>
    </lineage>
</organism>
<comment type="caution">
    <text evidence="2">The sequence shown here is derived from an EMBL/GenBank/DDBJ whole genome shotgun (WGS) entry which is preliminary data.</text>
</comment>
<name>A0A2T0Q4F7_9ACTN</name>
<keyword evidence="1" id="KW-0812">Transmembrane</keyword>
<sequence length="152" mass="15834">MADGSPARRAAAADARPSAAPALRTGPGRVLIAVYVIFTIAAGSRSTVQITDRFEQAPLAFSLSAAAAVIYLVATVSLVLAGRTSRRVAVVCLGTELAGVLAVGTVSLLWPGLFPEPTVWSHFGTGYLGIPVVLPVLGLLWLRRTRPGARED</sequence>
<keyword evidence="1" id="KW-0472">Membrane</keyword>